<reference evidence="1 2" key="1">
    <citation type="journal article" name="Sci. Rep.">
        <title>Genome-scale phylogenetic analyses confirm Olpidium as the closest living zoosporic fungus to the non-flagellated, terrestrial fungi.</title>
        <authorList>
            <person name="Chang Y."/>
            <person name="Rochon D."/>
            <person name="Sekimoto S."/>
            <person name="Wang Y."/>
            <person name="Chovatia M."/>
            <person name="Sandor L."/>
            <person name="Salamov A."/>
            <person name="Grigoriev I.V."/>
            <person name="Stajich J.E."/>
            <person name="Spatafora J.W."/>
        </authorList>
    </citation>
    <scope>NUCLEOTIDE SEQUENCE [LARGE SCALE GENOMIC DNA]</scope>
    <source>
        <strain evidence="1">S191</strain>
    </source>
</reference>
<evidence type="ECO:0000313" key="1">
    <source>
        <dbReference type="EMBL" id="KAG5457913.1"/>
    </source>
</evidence>
<dbReference type="InterPro" id="IPR008930">
    <property type="entry name" value="Terpenoid_cyclase/PrenylTrfase"/>
</dbReference>
<feature type="non-terminal residue" evidence="1">
    <location>
        <position position="1"/>
    </location>
</feature>
<keyword evidence="2" id="KW-1185">Reference proteome</keyword>
<dbReference type="OrthoDB" id="10261146at2759"/>
<dbReference type="AlphaFoldDB" id="A0A8H8DH07"/>
<sequence>SQLLSCVSSITLLPRDRLYRWLLRLKQPDGSFIMHDAGERDVRYDIVDGLSTAQHRVAADAARRQQPGGLSSLFWLPDADDELVVGLPANVL</sequence>
<dbReference type="Gene3D" id="1.50.10.20">
    <property type="match status" value="1"/>
</dbReference>
<dbReference type="EMBL" id="JAEFCI010009276">
    <property type="protein sequence ID" value="KAG5457913.1"/>
    <property type="molecule type" value="Genomic_DNA"/>
</dbReference>
<gene>
    <name evidence="1" type="ORF">BJ554DRAFT_1966</name>
</gene>
<proteinExistence type="predicted"/>
<protein>
    <submittedName>
        <fullName evidence="1">Uncharacterized protein</fullName>
    </submittedName>
</protein>
<evidence type="ECO:0000313" key="2">
    <source>
        <dbReference type="Proteomes" id="UP000673691"/>
    </source>
</evidence>
<dbReference type="Proteomes" id="UP000673691">
    <property type="component" value="Unassembled WGS sequence"/>
</dbReference>
<feature type="non-terminal residue" evidence="1">
    <location>
        <position position="92"/>
    </location>
</feature>
<organism evidence="1 2">
    <name type="scientific">Olpidium bornovanus</name>
    <dbReference type="NCBI Taxonomy" id="278681"/>
    <lineage>
        <taxon>Eukaryota</taxon>
        <taxon>Fungi</taxon>
        <taxon>Fungi incertae sedis</taxon>
        <taxon>Olpidiomycota</taxon>
        <taxon>Olpidiomycotina</taxon>
        <taxon>Olpidiomycetes</taxon>
        <taxon>Olpidiales</taxon>
        <taxon>Olpidiaceae</taxon>
        <taxon>Olpidium</taxon>
    </lineage>
</organism>
<comment type="caution">
    <text evidence="1">The sequence shown here is derived from an EMBL/GenBank/DDBJ whole genome shotgun (WGS) entry which is preliminary data.</text>
</comment>
<accession>A0A8H8DH07</accession>
<dbReference type="SUPFAM" id="SSF48239">
    <property type="entry name" value="Terpenoid cyclases/Protein prenyltransferases"/>
    <property type="match status" value="1"/>
</dbReference>
<name>A0A8H8DH07_9FUNG</name>